<accession>A0A857A9W6</accession>
<evidence type="ECO:0000313" key="3">
    <source>
        <dbReference type="Proteomes" id="UP000424490"/>
    </source>
</evidence>
<protein>
    <recommendedName>
        <fullName evidence="1">YcaO domain-containing protein</fullName>
    </recommendedName>
</protein>
<dbReference type="Gene3D" id="3.30.40.250">
    <property type="match status" value="1"/>
</dbReference>
<dbReference type="Proteomes" id="UP000424490">
    <property type="component" value="Chromosome"/>
</dbReference>
<reference evidence="2 3" key="1">
    <citation type="submission" date="2019-11" db="EMBL/GenBank/DDBJ databases">
        <title>FDA dAtabase for Regulatory Grade micrObial Sequences (FDA-ARGOS): Supporting development and validation of Infectious Disease Dx tests.</title>
        <authorList>
            <person name="Stonesifer R."/>
            <person name="Tallon L."/>
            <person name="Sadzewicz L."/>
            <person name="Vavikolanu K."/>
            <person name="Mehta A."/>
            <person name="Aluvathingal J."/>
            <person name="Nadendla S."/>
            <person name="Myers T."/>
            <person name="Yan Y."/>
            <person name="Sichtig H."/>
        </authorList>
    </citation>
    <scope>NUCLEOTIDE SEQUENCE [LARGE SCALE GENOMIC DNA]</scope>
    <source>
        <strain evidence="2 3">FDAARGOS_732</strain>
    </source>
</reference>
<dbReference type="AlphaFoldDB" id="A0A857A9W6"/>
<dbReference type="Gene3D" id="3.30.160.660">
    <property type="match status" value="1"/>
</dbReference>
<sequence length="531" mass="60282">MFVVASSLFDSCYRHFESNHGSNIRLGRKQLVISSYQLPTITSGVGDDSMIVRTFNRRRPIIKPTLNDDEYHALVETESLYAPSAFIRLLTTYFRPASGAGLHVGHGQYFDFDHISSKLLGVAGLNSSYASQVYGGGKGLDLHDMYVSSMGEGIERVLGSFAFLSWADRLQNGTRREMEDRGKHCLGPEDLPIFSEAQFSDPHFGFDRWDDNTTMGWIPGTRLYSGETIWVPAQLVLFIYYRPDDEPLIGLAPSGGLASHITTDRAVYHALDELIERDAVNLRWHARVPLDRIVMDVEPRDAKVRRHLSELDRGIGKPEFYLQNLDFFEFPVLTAIEFDNWLEDLRYNAGGGVGASPDAAMRSALGEYCQSERSLRICQLADNWQFEIAFRRLFGIRADAKPYEFDRFVQAITFYGYQQNQKKADWYFNGGGEVKLSELYARCDAAEPDPVKRIHLAMQSRGIDPIMFDFTPRAFTQTKVWKAFIPELSQPYPPQAPALGHPWYLNCPVDAGYRDHPIDQADLLQDPLPYP</sequence>
<evidence type="ECO:0000313" key="2">
    <source>
        <dbReference type="EMBL" id="QGS11296.1"/>
    </source>
</evidence>
<dbReference type="EMBL" id="CP046315">
    <property type="protein sequence ID" value="QGS11296.1"/>
    <property type="molecule type" value="Genomic_DNA"/>
</dbReference>
<dbReference type="PANTHER" id="PTHR37809">
    <property type="entry name" value="RIBOSOMAL PROTEIN S12 METHYLTHIOTRANSFERASE ACCESSORY FACTOR YCAO"/>
    <property type="match status" value="1"/>
</dbReference>
<feature type="domain" description="YcaO" evidence="1">
    <location>
        <begin position="137"/>
        <end position="531"/>
    </location>
</feature>
<proteinExistence type="predicted"/>
<organism evidence="2 3">
    <name type="scientific">Schaalia odontolytica</name>
    <dbReference type="NCBI Taxonomy" id="1660"/>
    <lineage>
        <taxon>Bacteria</taxon>
        <taxon>Bacillati</taxon>
        <taxon>Actinomycetota</taxon>
        <taxon>Actinomycetes</taxon>
        <taxon>Actinomycetales</taxon>
        <taxon>Actinomycetaceae</taxon>
        <taxon>Schaalia</taxon>
    </lineage>
</organism>
<dbReference type="PROSITE" id="PS51664">
    <property type="entry name" value="YCAO"/>
    <property type="match status" value="1"/>
</dbReference>
<name>A0A857A9W6_9ACTO</name>
<gene>
    <name evidence="2" type="ORF">FOC40_07705</name>
</gene>
<dbReference type="Gene3D" id="3.30.1330.230">
    <property type="match status" value="1"/>
</dbReference>
<evidence type="ECO:0000259" key="1">
    <source>
        <dbReference type="PROSITE" id="PS51664"/>
    </source>
</evidence>
<dbReference type="Pfam" id="PF02624">
    <property type="entry name" value="YcaO"/>
    <property type="match status" value="1"/>
</dbReference>
<dbReference type="PANTHER" id="PTHR37809:SF1">
    <property type="entry name" value="RIBOSOMAL PROTEIN S12 METHYLTHIOTRANSFERASE ACCESSORY FACTOR YCAO"/>
    <property type="match status" value="1"/>
</dbReference>
<dbReference type="InterPro" id="IPR003776">
    <property type="entry name" value="YcaO-like_dom"/>
</dbReference>